<feature type="signal peptide" evidence="2">
    <location>
        <begin position="1"/>
        <end position="18"/>
    </location>
</feature>
<feature type="chain" id="PRO_5047162508" evidence="2">
    <location>
        <begin position="19"/>
        <end position="547"/>
    </location>
</feature>
<feature type="region of interest" description="Disordered" evidence="1">
    <location>
        <begin position="86"/>
        <end position="107"/>
    </location>
</feature>
<feature type="compositionally biased region" description="Low complexity" evidence="1">
    <location>
        <begin position="489"/>
        <end position="505"/>
    </location>
</feature>
<sequence length="547" mass="59681">MIYTETILVILLMQNVHSTPLDIVAGKSGEEQVKEAIDRAEKESELAAKESIKTVAKAKVETQHFILKPVDLKETLDKKVEELSKLHEKHKDKQNEDSKTPDKDLSKLTKSESDVILSKLATSNEVSKFTKTDVELEKLAKAGDIKDLSKDTDIKEYIFKDTNKDNVKAKVSNEDVVKENAALEDESDKKMVDMAKKLNNLVLKFQKKMGRLATHSEKSETLISAASQLTDNKDGESTVKSIRGKPMSHAPIDLTALRNALGLAHLKPSSKLVEAPGKTSYKEDTKLEDRLAMEAEEEKKFSNGDTYDENGENNEDKDGEKSVASSLSPKEQASQEMQSYNALISSESNRELSQIQEEITKATQSSMGQVSVVGQKETVNTETPSYQNLGGGFGGSLGSLSGGLGGLGELGNANSGEQFQSLQAAATEGLDGLSGTSEISQQSPNGPVASQQQVSIEGQQPIEVGGSQEPVEMGTMGSNVNPFNSGSLQMDNMQQQSQQFANGQSPMDLTGQQGNDPNIAFKKSKITHRKNEIRRQQEQKTKEIEKQ</sequence>
<feature type="compositionally biased region" description="Basic and acidic residues" evidence="1">
    <location>
        <begin position="292"/>
        <end position="302"/>
    </location>
</feature>
<feature type="compositionally biased region" description="Basic and acidic residues" evidence="1">
    <location>
        <begin position="529"/>
        <end position="547"/>
    </location>
</feature>
<reference evidence="4" key="1">
    <citation type="submission" date="2025-08" db="UniProtKB">
        <authorList>
            <consortium name="RefSeq"/>
        </authorList>
    </citation>
    <scope>IDENTIFICATION</scope>
</reference>
<feature type="compositionally biased region" description="Polar residues" evidence="1">
    <location>
        <begin position="476"/>
        <end position="488"/>
    </location>
</feature>
<evidence type="ECO:0000313" key="3">
    <source>
        <dbReference type="Proteomes" id="UP001652625"/>
    </source>
</evidence>
<evidence type="ECO:0000256" key="2">
    <source>
        <dbReference type="SAM" id="SignalP"/>
    </source>
</evidence>
<dbReference type="RefSeq" id="XP_065666714.1">
    <property type="nucleotide sequence ID" value="XM_065810642.1"/>
</dbReference>
<keyword evidence="2" id="KW-0732">Signal</keyword>
<accession>A0ABM4CXP1</accession>
<evidence type="ECO:0000256" key="1">
    <source>
        <dbReference type="SAM" id="MobiDB-lite"/>
    </source>
</evidence>
<gene>
    <name evidence="4" type="primary">LOC100209407</name>
</gene>
<name>A0ABM4CXP1_HYDVU</name>
<dbReference type="Proteomes" id="UP001652625">
    <property type="component" value="Chromosome 11"/>
</dbReference>
<feature type="region of interest" description="Disordered" evidence="1">
    <location>
        <begin position="430"/>
        <end position="547"/>
    </location>
</feature>
<organism evidence="3 4">
    <name type="scientific">Hydra vulgaris</name>
    <name type="common">Hydra</name>
    <name type="synonym">Hydra attenuata</name>
    <dbReference type="NCBI Taxonomy" id="6087"/>
    <lineage>
        <taxon>Eukaryota</taxon>
        <taxon>Metazoa</taxon>
        <taxon>Cnidaria</taxon>
        <taxon>Hydrozoa</taxon>
        <taxon>Hydroidolina</taxon>
        <taxon>Anthoathecata</taxon>
        <taxon>Aplanulata</taxon>
        <taxon>Hydridae</taxon>
        <taxon>Hydra</taxon>
    </lineage>
</organism>
<dbReference type="GeneID" id="100209407"/>
<feature type="region of interest" description="Disordered" evidence="1">
    <location>
        <begin position="292"/>
        <end position="374"/>
    </location>
</feature>
<protein>
    <submittedName>
        <fullName evidence="4">Uncharacterized protein LOC100209407 isoform X5</fullName>
    </submittedName>
</protein>
<feature type="compositionally biased region" description="Polar residues" evidence="1">
    <location>
        <begin position="323"/>
        <end position="369"/>
    </location>
</feature>
<evidence type="ECO:0000313" key="4">
    <source>
        <dbReference type="RefSeq" id="XP_065666714.1"/>
    </source>
</evidence>
<proteinExistence type="predicted"/>
<keyword evidence="3" id="KW-1185">Reference proteome</keyword>
<feature type="compositionally biased region" description="Polar residues" evidence="1">
    <location>
        <begin position="434"/>
        <end position="458"/>
    </location>
</feature>